<reference evidence="2 3" key="1">
    <citation type="journal article" date="2016" name="Proc. Natl. Acad. Sci. U.S.A.">
        <title>Lipid metabolic changes in an early divergent fungus govern the establishment of a mutualistic symbiosis with endobacteria.</title>
        <authorList>
            <person name="Lastovetsky O.A."/>
            <person name="Gaspar M.L."/>
            <person name="Mondo S.J."/>
            <person name="LaButti K.M."/>
            <person name="Sandor L."/>
            <person name="Grigoriev I.V."/>
            <person name="Henry S.A."/>
            <person name="Pawlowska T.E."/>
        </authorList>
    </citation>
    <scope>NUCLEOTIDE SEQUENCE [LARGE SCALE GENOMIC DNA]</scope>
    <source>
        <strain evidence="2 3">ATCC 11559</strain>
    </source>
</reference>
<accession>A0A0A1MWP2</accession>
<dbReference type="VEuPathDB" id="FungiDB:BCV72DRAFT_227978"/>
<dbReference type="OMA" id="NNSAYFP"/>
<evidence type="ECO:0000313" key="3">
    <source>
        <dbReference type="Proteomes" id="UP000242381"/>
    </source>
</evidence>
<feature type="region of interest" description="Disordered" evidence="1">
    <location>
        <begin position="57"/>
        <end position="77"/>
    </location>
</feature>
<evidence type="ECO:0000313" key="2">
    <source>
        <dbReference type="EMBL" id="ORE14716.1"/>
    </source>
</evidence>
<dbReference type="Proteomes" id="UP000242381">
    <property type="component" value="Unassembled WGS sequence"/>
</dbReference>
<sequence length="112" mass="12621">MKKTKKKQDDNNSAYFPPSPPPIHRKLSLESDVGRPPPVIIDHEVLQDLAAFISARESSIEQTRTPPSTPPVPPPHAFVDTTCQMDFDLVDFLNDDELCYSDSEFFPALPKR</sequence>
<protein>
    <submittedName>
        <fullName evidence="2">Uncharacterized protein</fullName>
    </submittedName>
</protein>
<dbReference type="AlphaFoldDB" id="A0A0A1MWP2"/>
<gene>
    <name evidence="2" type="ORF">BCV71DRAFT_229110</name>
</gene>
<feature type="compositionally biased region" description="Pro residues" evidence="1">
    <location>
        <begin position="67"/>
        <end position="76"/>
    </location>
</feature>
<feature type="region of interest" description="Disordered" evidence="1">
    <location>
        <begin position="1"/>
        <end position="36"/>
    </location>
</feature>
<organism evidence="2 3">
    <name type="scientific">Rhizopus microsporus</name>
    <dbReference type="NCBI Taxonomy" id="58291"/>
    <lineage>
        <taxon>Eukaryota</taxon>
        <taxon>Fungi</taxon>
        <taxon>Fungi incertae sedis</taxon>
        <taxon>Mucoromycota</taxon>
        <taxon>Mucoromycotina</taxon>
        <taxon>Mucoromycetes</taxon>
        <taxon>Mucorales</taxon>
        <taxon>Mucorineae</taxon>
        <taxon>Rhizopodaceae</taxon>
        <taxon>Rhizopus</taxon>
    </lineage>
</organism>
<proteinExistence type="predicted"/>
<evidence type="ECO:0000256" key="1">
    <source>
        <dbReference type="SAM" id="MobiDB-lite"/>
    </source>
</evidence>
<name>A0A0A1MWP2_RHIZD</name>
<dbReference type="EMBL" id="KV921457">
    <property type="protein sequence ID" value="ORE14716.1"/>
    <property type="molecule type" value="Genomic_DNA"/>
</dbReference>